<name>A0ACA9PVT6_9GLOM</name>
<evidence type="ECO:0000313" key="1">
    <source>
        <dbReference type="EMBL" id="CAG8724859.1"/>
    </source>
</evidence>
<keyword evidence="2" id="KW-1185">Reference proteome</keyword>
<feature type="non-terminal residue" evidence="1">
    <location>
        <position position="49"/>
    </location>
</feature>
<accession>A0ACA9PVT6</accession>
<evidence type="ECO:0000313" key="2">
    <source>
        <dbReference type="Proteomes" id="UP000789860"/>
    </source>
</evidence>
<reference evidence="1" key="1">
    <citation type="submission" date="2021-06" db="EMBL/GenBank/DDBJ databases">
        <authorList>
            <person name="Kallberg Y."/>
            <person name="Tangrot J."/>
            <person name="Rosling A."/>
        </authorList>
    </citation>
    <scope>NUCLEOTIDE SEQUENCE</scope>
    <source>
        <strain evidence="1">AU212A</strain>
    </source>
</reference>
<dbReference type="EMBL" id="CAJVPM010049345">
    <property type="protein sequence ID" value="CAG8724859.1"/>
    <property type="molecule type" value="Genomic_DNA"/>
</dbReference>
<feature type="non-terminal residue" evidence="1">
    <location>
        <position position="1"/>
    </location>
</feature>
<sequence length="49" mass="5680">NYDNISLLNPVNIDAENLCKYLSQKYSSLFDISYNNSKLQWASYSSLEL</sequence>
<dbReference type="Proteomes" id="UP000789860">
    <property type="component" value="Unassembled WGS sequence"/>
</dbReference>
<organism evidence="1 2">
    <name type="scientific">Scutellospora calospora</name>
    <dbReference type="NCBI Taxonomy" id="85575"/>
    <lineage>
        <taxon>Eukaryota</taxon>
        <taxon>Fungi</taxon>
        <taxon>Fungi incertae sedis</taxon>
        <taxon>Mucoromycota</taxon>
        <taxon>Glomeromycotina</taxon>
        <taxon>Glomeromycetes</taxon>
        <taxon>Diversisporales</taxon>
        <taxon>Gigasporaceae</taxon>
        <taxon>Scutellospora</taxon>
    </lineage>
</organism>
<comment type="caution">
    <text evidence="1">The sequence shown here is derived from an EMBL/GenBank/DDBJ whole genome shotgun (WGS) entry which is preliminary data.</text>
</comment>
<proteinExistence type="predicted"/>
<protein>
    <submittedName>
        <fullName evidence="1">4187_t:CDS:1</fullName>
    </submittedName>
</protein>
<gene>
    <name evidence="1" type="ORF">SCALOS_LOCUS11380</name>
</gene>